<gene>
    <name evidence="1" type="ORF">GCM10007907_01620</name>
</gene>
<accession>A0ABQ5Y8V5</accession>
<comment type="caution">
    <text evidence="1">The sequence shown here is derived from an EMBL/GenBank/DDBJ whole genome shotgun (WGS) entry which is preliminary data.</text>
</comment>
<proteinExistence type="predicted"/>
<evidence type="ECO:0000313" key="1">
    <source>
        <dbReference type="EMBL" id="GLR11372.1"/>
    </source>
</evidence>
<dbReference type="EMBL" id="BSOG01000001">
    <property type="protein sequence ID" value="GLR11372.1"/>
    <property type="molecule type" value="Genomic_DNA"/>
</dbReference>
<organism evidence="1 2">
    <name type="scientific">Chitinimonas prasina</name>
    <dbReference type="NCBI Taxonomy" id="1434937"/>
    <lineage>
        <taxon>Bacteria</taxon>
        <taxon>Pseudomonadati</taxon>
        <taxon>Pseudomonadota</taxon>
        <taxon>Betaproteobacteria</taxon>
        <taxon>Neisseriales</taxon>
        <taxon>Chitinibacteraceae</taxon>
        <taxon>Chitinimonas</taxon>
    </lineage>
</organism>
<dbReference type="Proteomes" id="UP001156706">
    <property type="component" value="Unassembled WGS sequence"/>
</dbReference>
<name>A0ABQ5Y8V5_9NEIS</name>
<protein>
    <submittedName>
        <fullName evidence="1">Uncharacterized protein</fullName>
    </submittedName>
</protein>
<keyword evidence="2" id="KW-1185">Reference proteome</keyword>
<sequence length="110" mass="12203">MKKFHEICLHASTVRDVRLSDRAILLSVEEIKVDGVSSSVEVEFCGVLGLTRDGVDTGDFLMESPDGEILTLLLNESGGELVIEWNDFSVGMTEVHFYKVRCEGVIVRTL</sequence>
<reference evidence="2" key="1">
    <citation type="journal article" date="2019" name="Int. J. Syst. Evol. Microbiol.">
        <title>The Global Catalogue of Microorganisms (GCM) 10K type strain sequencing project: providing services to taxonomists for standard genome sequencing and annotation.</title>
        <authorList>
            <consortium name="The Broad Institute Genomics Platform"/>
            <consortium name="The Broad Institute Genome Sequencing Center for Infectious Disease"/>
            <person name="Wu L."/>
            <person name="Ma J."/>
        </authorList>
    </citation>
    <scope>NUCLEOTIDE SEQUENCE [LARGE SCALE GENOMIC DNA]</scope>
    <source>
        <strain evidence="2">NBRC 110044</strain>
    </source>
</reference>
<evidence type="ECO:0000313" key="2">
    <source>
        <dbReference type="Proteomes" id="UP001156706"/>
    </source>
</evidence>
<dbReference type="RefSeq" id="WP_284194535.1">
    <property type="nucleotide sequence ID" value="NZ_BSOG01000001.1"/>
</dbReference>